<feature type="compositionally biased region" description="Polar residues" evidence="1">
    <location>
        <begin position="103"/>
        <end position="121"/>
    </location>
</feature>
<dbReference type="EMBL" id="CAJOBB010001770">
    <property type="protein sequence ID" value="CAF3900936.1"/>
    <property type="molecule type" value="Genomic_DNA"/>
</dbReference>
<accession>A0A814AMH7</accession>
<evidence type="ECO:0000256" key="1">
    <source>
        <dbReference type="SAM" id="MobiDB-lite"/>
    </source>
</evidence>
<dbReference type="Proteomes" id="UP000663860">
    <property type="component" value="Unassembled WGS sequence"/>
</dbReference>
<feature type="region of interest" description="Disordered" evidence="1">
    <location>
        <begin position="96"/>
        <end position="154"/>
    </location>
</feature>
<organism evidence="2 4">
    <name type="scientific">Adineta steineri</name>
    <dbReference type="NCBI Taxonomy" id="433720"/>
    <lineage>
        <taxon>Eukaryota</taxon>
        <taxon>Metazoa</taxon>
        <taxon>Spiralia</taxon>
        <taxon>Gnathifera</taxon>
        <taxon>Rotifera</taxon>
        <taxon>Eurotatoria</taxon>
        <taxon>Bdelloidea</taxon>
        <taxon>Adinetida</taxon>
        <taxon>Adinetidae</taxon>
        <taxon>Adineta</taxon>
    </lineage>
</organism>
<evidence type="ECO:0000313" key="4">
    <source>
        <dbReference type="Proteomes" id="UP000663860"/>
    </source>
</evidence>
<gene>
    <name evidence="2" type="ORF">IZO911_LOCUS12946</name>
    <name evidence="3" type="ORF">KXQ929_LOCUS22812</name>
</gene>
<protein>
    <submittedName>
        <fullName evidence="2">Uncharacterized protein</fullName>
    </submittedName>
</protein>
<dbReference type="EMBL" id="CAJNOE010000102">
    <property type="protein sequence ID" value="CAF0914183.1"/>
    <property type="molecule type" value="Genomic_DNA"/>
</dbReference>
<feature type="region of interest" description="Disordered" evidence="1">
    <location>
        <begin position="16"/>
        <end position="69"/>
    </location>
</feature>
<feature type="compositionally biased region" description="Basic residues" evidence="1">
    <location>
        <begin position="223"/>
        <end position="232"/>
    </location>
</feature>
<feature type="region of interest" description="Disordered" evidence="1">
    <location>
        <begin position="185"/>
        <end position="235"/>
    </location>
</feature>
<evidence type="ECO:0000313" key="2">
    <source>
        <dbReference type="EMBL" id="CAF0914183.1"/>
    </source>
</evidence>
<feature type="compositionally biased region" description="Polar residues" evidence="1">
    <location>
        <begin position="41"/>
        <end position="59"/>
    </location>
</feature>
<dbReference type="AlphaFoldDB" id="A0A814AMH7"/>
<comment type="caution">
    <text evidence="2">The sequence shown here is derived from an EMBL/GenBank/DDBJ whole genome shotgun (WGS) entry which is preliminary data.</text>
</comment>
<reference evidence="2" key="1">
    <citation type="submission" date="2021-02" db="EMBL/GenBank/DDBJ databases">
        <authorList>
            <person name="Nowell W R."/>
        </authorList>
    </citation>
    <scope>NUCLEOTIDE SEQUENCE</scope>
</reference>
<proteinExistence type="predicted"/>
<name>A0A814AMH7_9BILA</name>
<feature type="compositionally biased region" description="Basic residues" evidence="1">
    <location>
        <begin position="140"/>
        <end position="151"/>
    </location>
</feature>
<dbReference type="Proteomes" id="UP000663868">
    <property type="component" value="Unassembled WGS sequence"/>
</dbReference>
<evidence type="ECO:0000313" key="3">
    <source>
        <dbReference type="EMBL" id="CAF3900936.1"/>
    </source>
</evidence>
<sequence>MLSDYTFLSDHSYSLRPVADDNDDLPLNQREGKTKKRSRSSNRINKTTLTSNRTVSIDRSSSDKENNSLASLRLNRVSLSSTSPAINTTKVSKDIRLQKKTSSRLSVQTTMTNSRTQSGNKQDNKTRAKTGIKSTQSSIAKKKKVNNRGKTKSINISQNNSIDILPSLSIEERVKLRRTKPLQLSTTSSVETKPVKRSKSQSTKIHPIQQDRESITNNSSSKKTTKITKSRKNSPVVSTIKTTKLFLGSGLDLDNIVPGNRQRRSVQT</sequence>